<dbReference type="GO" id="GO:0016324">
    <property type="term" value="C:apical plasma membrane"/>
    <property type="evidence" value="ECO:0007669"/>
    <property type="project" value="UniProtKB-SubCell"/>
</dbReference>
<evidence type="ECO:0000256" key="10">
    <source>
        <dbReference type="ARBA" id="ARBA00023273"/>
    </source>
</evidence>
<dbReference type="FunFam" id="1.10.418.10:FF:000060">
    <property type="entry name" value="Sperm flagellar protein 1"/>
    <property type="match status" value="1"/>
</dbReference>
<dbReference type="GO" id="GO:0008017">
    <property type="term" value="F:microtubule binding"/>
    <property type="evidence" value="ECO:0007669"/>
    <property type="project" value="TreeGrafter"/>
</dbReference>
<evidence type="ECO:0000256" key="2">
    <source>
        <dbReference type="ARBA" id="ARBA00004430"/>
    </source>
</evidence>
<dbReference type="InterPro" id="IPR036872">
    <property type="entry name" value="CH_dom_sf"/>
</dbReference>
<dbReference type="Pfam" id="PF06294">
    <property type="entry name" value="CH_2"/>
    <property type="match status" value="1"/>
</dbReference>
<keyword evidence="3" id="KW-1003">Cell membrane</keyword>
<evidence type="ECO:0000256" key="4">
    <source>
        <dbReference type="ARBA" id="ARBA00022490"/>
    </source>
</evidence>
<evidence type="ECO:0000256" key="6">
    <source>
        <dbReference type="ARBA" id="ARBA00022794"/>
    </source>
</evidence>
<dbReference type="EMBL" id="BEZZ01001097">
    <property type="protein sequence ID" value="GCC38027.1"/>
    <property type="molecule type" value="Genomic_DNA"/>
</dbReference>
<dbReference type="PANTHER" id="PTHR12509">
    <property type="entry name" value="SPERMATOGENESIS-ASSOCIATED 4-RELATED"/>
    <property type="match status" value="1"/>
</dbReference>
<dbReference type="InterPro" id="IPR052111">
    <property type="entry name" value="Spermatogenesis_Ciliary_MAP"/>
</dbReference>
<evidence type="ECO:0000313" key="14">
    <source>
        <dbReference type="Proteomes" id="UP000287033"/>
    </source>
</evidence>
<dbReference type="OrthoDB" id="193300at2759"/>
<keyword evidence="4" id="KW-0963">Cytoplasm</keyword>
<evidence type="ECO:0000259" key="12">
    <source>
        <dbReference type="PROSITE" id="PS50021"/>
    </source>
</evidence>
<dbReference type="GO" id="GO:0005930">
    <property type="term" value="C:axoneme"/>
    <property type="evidence" value="ECO:0007669"/>
    <property type="project" value="UniProtKB-SubCell"/>
</dbReference>
<organism evidence="13 14">
    <name type="scientific">Chiloscyllium punctatum</name>
    <name type="common">Brownbanded bambooshark</name>
    <name type="synonym">Hemiscyllium punctatum</name>
    <dbReference type="NCBI Taxonomy" id="137246"/>
    <lineage>
        <taxon>Eukaryota</taxon>
        <taxon>Metazoa</taxon>
        <taxon>Chordata</taxon>
        <taxon>Craniata</taxon>
        <taxon>Vertebrata</taxon>
        <taxon>Chondrichthyes</taxon>
        <taxon>Elasmobranchii</taxon>
        <taxon>Galeomorphii</taxon>
        <taxon>Galeoidea</taxon>
        <taxon>Orectolobiformes</taxon>
        <taxon>Hemiscylliidae</taxon>
        <taxon>Chiloscyllium</taxon>
    </lineage>
</organism>
<evidence type="ECO:0000256" key="1">
    <source>
        <dbReference type="ARBA" id="ARBA00004221"/>
    </source>
</evidence>
<keyword evidence="9" id="KW-0206">Cytoskeleton</keyword>
<dbReference type="GO" id="GO:0051493">
    <property type="term" value="P:regulation of cytoskeleton organization"/>
    <property type="evidence" value="ECO:0007669"/>
    <property type="project" value="TreeGrafter"/>
</dbReference>
<evidence type="ECO:0000256" key="8">
    <source>
        <dbReference type="ARBA" id="ARBA00023136"/>
    </source>
</evidence>
<keyword evidence="6" id="KW-0970">Cilium biogenesis/degradation</keyword>
<accession>A0A401T5Y3</accession>
<dbReference type="Proteomes" id="UP000287033">
    <property type="component" value="Unassembled WGS sequence"/>
</dbReference>
<sequence length="239" mass="27726">MAVGMDEESLQDLYAWVDTIHLSRAKRNISRDFSDGVLIAEVVKFHFPKLVEMHNYTPANSTQQKLNNWAHLNRKVFSRLNFYIPDDVVRKVAQCSPGVVELVLNTLRLKIEEKLQQKKNKVALSPQDLEYYNTAVEQDSGQFPTSPRSKDYTIRDHHYIQLQADHPASSPIKAPGCAQKSQLSPEIRILMEEKEQALLAFQETVQILQVKVRRLEHLLYLKNVRIDDLTRRVQQAEHR</sequence>
<dbReference type="GO" id="GO:0005874">
    <property type="term" value="C:microtubule"/>
    <property type="evidence" value="ECO:0007669"/>
    <property type="project" value="UniProtKB-KW"/>
</dbReference>
<comment type="subcellular location">
    <subcellularLocation>
        <location evidence="1">Apical cell membrane</location>
    </subcellularLocation>
    <subcellularLocation>
        <location evidence="2">Cytoplasm</location>
        <location evidence="2">Cytoskeleton</location>
        <location evidence="2">Cilium axoneme</location>
    </subcellularLocation>
</comment>
<evidence type="ECO:0000256" key="3">
    <source>
        <dbReference type="ARBA" id="ARBA00022475"/>
    </source>
</evidence>
<dbReference type="SUPFAM" id="SSF47576">
    <property type="entry name" value="Calponin-homology domain, CH-domain"/>
    <property type="match status" value="1"/>
</dbReference>
<protein>
    <recommendedName>
        <fullName evidence="11">Sperm flagellar protein 1</fullName>
    </recommendedName>
</protein>
<reference evidence="13 14" key="1">
    <citation type="journal article" date="2018" name="Nat. Ecol. Evol.">
        <title>Shark genomes provide insights into elasmobranch evolution and the origin of vertebrates.</title>
        <authorList>
            <person name="Hara Y"/>
            <person name="Yamaguchi K"/>
            <person name="Onimaru K"/>
            <person name="Kadota M"/>
            <person name="Koyanagi M"/>
            <person name="Keeley SD"/>
            <person name="Tatsumi K"/>
            <person name="Tanaka K"/>
            <person name="Motone F"/>
            <person name="Kageyama Y"/>
            <person name="Nozu R"/>
            <person name="Adachi N"/>
            <person name="Nishimura O"/>
            <person name="Nakagawa R"/>
            <person name="Tanegashima C"/>
            <person name="Kiyatake I"/>
            <person name="Matsumoto R"/>
            <person name="Murakumo K"/>
            <person name="Nishida K"/>
            <person name="Terakita A"/>
            <person name="Kuratani S"/>
            <person name="Sato K"/>
            <person name="Hyodo S Kuraku.S."/>
        </authorList>
    </citation>
    <scope>NUCLEOTIDE SEQUENCE [LARGE SCALE GENOMIC DNA]</scope>
</reference>
<keyword evidence="14" id="KW-1185">Reference proteome</keyword>
<dbReference type="InterPro" id="IPR001715">
    <property type="entry name" value="CH_dom"/>
</dbReference>
<gene>
    <name evidence="13" type="ORF">chiPu_0016538</name>
</gene>
<dbReference type="GO" id="GO:0030030">
    <property type="term" value="P:cell projection organization"/>
    <property type="evidence" value="ECO:0007669"/>
    <property type="project" value="UniProtKB-KW"/>
</dbReference>
<evidence type="ECO:0000313" key="13">
    <source>
        <dbReference type="EMBL" id="GCC38027.1"/>
    </source>
</evidence>
<dbReference type="PANTHER" id="PTHR12509:SF9">
    <property type="entry name" value="SPERM FLAGELLAR PROTEIN 1 ISOFORM X1"/>
    <property type="match status" value="1"/>
</dbReference>
<keyword evidence="7" id="KW-0969">Cilium</keyword>
<proteinExistence type="predicted"/>
<dbReference type="STRING" id="137246.A0A401T5Y3"/>
<dbReference type="InterPro" id="IPR010441">
    <property type="entry name" value="CH_2"/>
</dbReference>
<name>A0A401T5Y3_CHIPU</name>
<dbReference type="Gene3D" id="1.10.418.10">
    <property type="entry name" value="Calponin-like domain"/>
    <property type="match status" value="1"/>
</dbReference>
<feature type="domain" description="Calponin-homology (CH)" evidence="12">
    <location>
        <begin position="7"/>
        <end position="112"/>
    </location>
</feature>
<evidence type="ECO:0000256" key="11">
    <source>
        <dbReference type="ARBA" id="ARBA00072182"/>
    </source>
</evidence>
<evidence type="ECO:0000256" key="7">
    <source>
        <dbReference type="ARBA" id="ARBA00023069"/>
    </source>
</evidence>
<keyword evidence="10" id="KW-0966">Cell projection</keyword>
<evidence type="ECO:0000256" key="9">
    <source>
        <dbReference type="ARBA" id="ARBA00023212"/>
    </source>
</evidence>
<keyword evidence="5" id="KW-0493">Microtubule</keyword>
<dbReference type="OMA" id="KLDNWNT"/>
<comment type="caution">
    <text evidence="13">The sequence shown here is derived from an EMBL/GenBank/DDBJ whole genome shotgun (WGS) entry which is preliminary data.</text>
</comment>
<evidence type="ECO:0000256" key="5">
    <source>
        <dbReference type="ARBA" id="ARBA00022701"/>
    </source>
</evidence>
<dbReference type="PROSITE" id="PS50021">
    <property type="entry name" value="CH"/>
    <property type="match status" value="1"/>
</dbReference>
<dbReference type="AlphaFoldDB" id="A0A401T5Y3"/>
<keyword evidence="8" id="KW-0472">Membrane</keyword>